<dbReference type="EMBL" id="JBHTCT010000037">
    <property type="protein sequence ID" value="MFC7366383.1"/>
    <property type="molecule type" value="Genomic_DNA"/>
</dbReference>
<gene>
    <name evidence="3" type="ORF">ACFQQH_14745</name>
</gene>
<reference evidence="4" key="1">
    <citation type="journal article" date="2019" name="Int. J. Syst. Evol. Microbiol.">
        <title>The Global Catalogue of Microorganisms (GCM) 10K type strain sequencing project: providing services to taxonomists for standard genome sequencing and annotation.</title>
        <authorList>
            <consortium name="The Broad Institute Genomics Platform"/>
            <consortium name="The Broad Institute Genome Sequencing Center for Infectious Disease"/>
            <person name="Wu L."/>
            <person name="Ma J."/>
        </authorList>
    </citation>
    <scope>NUCLEOTIDE SEQUENCE [LARGE SCALE GENOMIC DNA]</scope>
    <source>
        <strain evidence="4">JCM 4738</strain>
    </source>
</reference>
<protein>
    <submittedName>
        <fullName evidence="3">Anthranilate synthase component II</fullName>
    </submittedName>
</protein>
<proteinExistence type="predicted"/>
<dbReference type="NCBIfam" id="TIGR00566">
    <property type="entry name" value="trpG_papA"/>
    <property type="match status" value="1"/>
</dbReference>
<evidence type="ECO:0000313" key="3">
    <source>
        <dbReference type="EMBL" id="MFC7366383.1"/>
    </source>
</evidence>
<dbReference type="PANTHER" id="PTHR43418">
    <property type="entry name" value="MULTIFUNCTIONAL TRYPTOPHAN BIOSYNTHESIS PROTEIN-RELATED"/>
    <property type="match status" value="1"/>
</dbReference>
<dbReference type="CDD" id="cd01743">
    <property type="entry name" value="GATase1_Anthranilate_Synthase"/>
    <property type="match status" value="1"/>
</dbReference>
<name>A0ABW2NJT1_9BACL</name>
<sequence length="208" mass="22594">MILLIDHEDSFTQNLSGALAVLGEDIGILDAKAATLSKVERFDPTAIILSSGPGSPEDWPESMEIVREFGADVPILGVSLGQLIIAAAYGEGKSRRTQIRHGKPAMVRHKRGGLFAYLPQPLRVMCCHSAALDEGALPEVLHADAYSMDDNTVMAVRHDRHPVYGLMFHPESVGTERGERLLAAFLEEAKAFNKQKENASGPQRIPGL</sequence>
<dbReference type="Proteomes" id="UP001596483">
    <property type="component" value="Unassembled WGS sequence"/>
</dbReference>
<dbReference type="InterPro" id="IPR017926">
    <property type="entry name" value="GATASE"/>
</dbReference>
<dbReference type="InterPro" id="IPR029062">
    <property type="entry name" value="Class_I_gatase-like"/>
</dbReference>
<keyword evidence="4" id="KW-1185">Reference proteome</keyword>
<dbReference type="Pfam" id="PF00117">
    <property type="entry name" value="GATase"/>
    <property type="match status" value="1"/>
</dbReference>
<evidence type="ECO:0000256" key="1">
    <source>
        <dbReference type="ARBA" id="ARBA00022962"/>
    </source>
</evidence>
<dbReference type="Gene3D" id="3.40.50.880">
    <property type="match status" value="1"/>
</dbReference>
<accession>A0ABW2NJT1</accession>
<evidence type="ECO:0000259" key="2">
    <source>
        <dbReference type="Pfam" id="PF00117"/>
    </source>
</evidence>
<dbReference type="RefSeq" id="WP_157294782.1">
    <property type="nucleotide sequence ID" value="NZ_JBHTCT010000037.1"/>
</dbReference>
<dbReference type="PRINTS" id="PR00096">
    <property type="entry name" value="GATASE"/>
</dbReference>
<organism evidence="3 4">
    <name type="scientific">Bhargavaea changchunensis</name>
    <dbReference type="NCBI Taxonomy" id="2134037"/>
    <lineage>
        <taxon>Bacteria</taxon>
        <taxon>Bacillati</taxon>
        <taxon>Bacillota</taxon>
        <taxon>Bacilli</taxon>
        <taxon>Bacillales</taxon>
        <taxon>Caryophanaceae</taxon>
        <taxon>Bhargavaea</taxon>
    </lineage>
</organism>
<dbReference type="PANTHER" id="PTHR43418:SF4">
    <property type="entry name" value="MULTIFUNCTIONAL TRYPTOPHAN BIOSYNTHESIS PROTEIN"/>
    <property type="match status" value="1"/>
</dbReference>
<feature type="domain" description="Glutamine amidotransferase" evidence="2">
    <location>
        <begin position="3"/>
        <end position="187"/>
    </location>
</feature>
<dbReference type="SUPFAM" id="SSF52317">
    <property type="entry name" value="Class I glutamine amidotransferase-like"/>
    <property type="match status" value="1"/>
</dbReference>
<dbReference type="InterPro" id="IPR050472">
    <property type="entry name" value="Anth_synth/Amidotransfase"/>
</dbReference>
<dbReference type="InterPro" id="IPR006221">
    <property type="entry name" value="TrpG/PapA_dom"/>
</dbReference>
<dbReference type="PRINTS" id="PR00097">
    <property type="entry name" value="ANTSNTHASEII"/>
</dbReference>
<dbReference type="PRINTS" id="PR00099">
    <property type="entry name" value="CPSGATASE"/>
</dbReference>
<dbReference type="PROSITE" id="PS51273">
    <property type="entry name" value="GATASE_TYPE_1"/>
    <property type="match status" value="1"/>
</dbReference>
<keyword evidence="1" id="KW-0315">Glutamine amidotransferase</keyword>
<evidence type="ECO:0000313" key="4">
    <source>
        <dbReference type="Proteomes" id="UP001596483"/>
    </source>
</evidence>
<comment type="caution">
    <text evidence="3">The sequence shown here is derived from an EMBL/GenBank/DDBJ whole genome shotgun (WGS) entry which is preliminary data.</text>
</comment>